<evidence type="ECO:0000256" key="1">
    <source>
        <dbReference type="SAM" id="MobiDB-lite"/>
    </source>
</evidence>
<organism evidence="3 4">
    <name type="scientific">Lachancea fermentati</name>
    <name type="common">Zygosaccharomyces fermentati</name>
    <dbReference type="NCBI Taxonomy" id="4955"/>
    <lineage>
        <taxon>Eukaryota</taxon>
        <taxon>Fungi</taxon>
        <taxon>Dikarya</taxon>
        <taxon>Ascomycota</taxon>
        <taxon>Saccharomycotina</taxon>
        <taxon>Saccharomycetes</taxon>
        <taxon>Saccharomycetales</taxon>
        <taxon>Saccharomycetaceae</taxon>
        <taxon>Lachancea</taxon>
    </lineage>
</organism>
<evidence type="ECO:0000313" key="4">
    <source>
        <dbReference type="Proteomes" id="UP000190831"/>
    </source>
</evidence>
<dbReference type="OrthoDB" id="4064898at2759"/>
<keyword evidence="4" id="KW-1185">Reference proteome</keyword>
<evidence type="ECO:0000313" key="3">
    <source>
        <dbReference type="EMBL" id="SCW04259.1"/>
    </source>
</evidence>
<proteinExistence type="predicted"/>
<feature type="compositionally biased region" description="Low complexity" evidence="1">
    <location>
        <begin position="8"/>
        <end position="19"/>
    </location>
</feature>
<dbReference type="InterPro" id="IPR022210">
    <property type="entry name" value="TF_GCR1-like"/>
</dbReference>
<dbReference type="Pfam" id="PF12550">
    <property type="entry name" value="GCR1_C"/>
    <property type="match status" value="1"/>
</dbReference>
<dbReference type="AlphaFoldDB" id="A0A1G4MKH5"/>
<gene>
    <name evidence="3" type="ORF">LAFE_0H09582G</name>
</gene>
<dbReference type="OMA" id="VWACNNL"/>
<feature type="region of interest" description="Disordered" evidence="1">
    <location>
        <begin position="1"/>
        <end position="22"/>
    </location>
</feature>
<evidence type="ECO:0000259" key="2">
    <source>
        <dbReference type="Pfam" id="PF12550"/>
    </source>
</evidence>
<reference evidence="3 4" key="1">
    <citation type="submission" date="2016-03" db="EMBL/GenBank/DDBJ databases">
        <authorList>
            <person name="Devillers H."/>
        </authorList>
    </citation>
    <scope>NUCLEOTIDE SEQUENCE [LARGE SCALE GENOMIC DNA]</scope>
    <source>
        <strain evidence="3">CBS 6772</strain>
    </source>
</reference>
<dbReference type="STRING" id="4955.A0A1G4MKH5"/>
<name>A0A1G4MKH5_LACFM</name>
<feature type="domain" description="Transcription activator GCR1-like" evidence="2">
    <location>
        <begin position="531"/>
        <end position="607"/>
    </location>
</feature>
<accession>A0A1G4MKH5</accession>
<sequence length="644" mass="72862">MQEGVQPGSLNSNAASSGSQDIQLPSLPTEKTYYQLHHSEIERPLYETKKTSLETIDTTLFLLQDVLLNVLMQIRNQDSFYECYSSAKRHYETYYPKLLDIEPVFKILMNYPTEILSAMYIPVILRFFKWCENAAHASGEARIGRAIITSKKSIAFLTDDLNEYQYNTGTLHQAFEALRLLQSLQMALFPQKPLLYNDPTDEEMLTSQWKPLDSEEASTLMNTLLNKANLVGIESPARSAEVGQVVPLENTENYPILSPVPPQTSTSSANMTYQLPQHIPSLPSVSGSTMEFSEPSLMQTSMLSTSNPPNMDNLFTKTLPDVFQKLEALHASNTELKKENELLLHHMNLLKSQFLSLRNYVDDVLVKTPSSASPKMVRKSSVKPHQSVTGLSSNVILSHGNPTSTKLSSMEQNYQPSEAGETKIHEQSLGGYENFLGYTGPTSISQDPESIPTLPSSEPMSKDEGMVFFNTELQAGKELKNVSTRQPIRKQRPKIKNFEGVKLSKGEQYQPPVTSEGKHYLLDEYGKLAIVMANDQDSIYGIYNEYYQSLKPQVESYVRDFGKKSLVQFKKKRTFQKKKAFVYLVERMAYLCKMNPEQVLEIIDDIRVKENKSIVWACNNLGLLKDVLVQHRPDLREAVISDVE</sequence>
<dbReference type="EMBL" id="LT598491">
    <property type="protein sequence ID" value="SCW04259.1"/>
    <property type="molecule type" value="Genomic_DNA"/>
</dbReference>
<protein>
    <submittedName>
        <fullName evidence="3">LAFE_0H09582g1_1</fullName>
    </submittedName>
</protein>
<dbReference type="Proteomes" id="UP000190831">
    <property type="component" value="Chromosome H"/>
</dbReference>